<organism evidence="4 5">
    <name type="scientific">Adhaeribacter terrigena</name>
    <dbReference type="NCBI Taxonomy" id="2793070"/>
    <lineage>
        <taxon>Bacteria</taxon>
        <taxon>Pseudomonadati</taxon>
        <taxon>Bacteroidota</taxon>
        <taxon>Cytophagia</taxon>
        <taxon>Cytophagales</taxon>
        <taxon>Hymenobacteraceae</taxon>
        <taxon>Adhaeribacter</taxon>
    </lineage>
</organism>
<feature type="domain" description="Outer membrane protein beta-barrel" evidence="3">
    <location>
        <begin position="12"/>
        <end position="219"/>
    </location>
</feature>
<name>A0ABS1C2P4_9BACT</name>
<keyword evidence="1 2" id="KW-0732">Signal</keyword>
<dbReference type="RefSeq" id="WP_200506349.1">
    <property type="nucleotide sequence ID" value="NZ_JAEHFX010000005.1"/>
</dbReference>
<dbReference type="Proteomes" id="UP000644147">
    <property type="component" value="Unassembled WGS sequence"/>
</dbReference>
<sequence>MILSKTLKAAAAFGLMICLSVEAPAQSFYAKLGGGYNFGLNSGIIFKSTENTHYSDVANPANSQKYERVNLKLGQGGIFGGSLGYMFNNNVGFELGINYLAGEKTTYKSEVNYTSDNPSVLPYSYSLTNTYQSQIVLVQPSLVIATDLPKLNPYTRIGLVIANGIIKHTQSFSNSKGESEENKFKYSGGAHLGLQAAIGLNFKLNDKISIFTEGTFNNINFAPEKGMLTKSTRNGVNQLPTLNTSQKEIKYEDDPTFNFPTQQSPSEPRTEFRQRFPISSIGLQTGIKYNF</sequence>
<accession>A0ABS1C2P4</accession>
<gene>
    <name evidence="4" type="ORF">I5M27_11445</name>
</gene>
<dbReference type="InterPro" id="IPR011250">
    <property type="entry name" value="OMP/PagP_B-barrel"/>
</dbReference>
<keyword evidence="5" id="KW-1185">Reference proteome</keyword>
<dbReference type="Pfam" id="PF13505">
    <property type="entry name" value="OMP_b-brl"/>
    <property type="match status" value="1"/>
</dbReference>
<dbReference type="SUPFAM" id="SSF56925">
    <property type="entry name" value="OMPA-like"/>
    <property type="match status" value="1"/>
</dbReference>
<comment type="caution">
    <text evidence="4">The sequence shown here is derived from an EMBL/GenBank/DDBJ whole genome shotgun (WGS) entry which is preliminary data.</text>
</comment>
<dbReference type="Gene3D" id="2.40.160.20">
    <property type="match status" value="1"/>
</dbReference>
<evidence type="ECO:0000259" key="3">
    <source>
        <dbReference type="Pfam" id="PF13505"/>
    </source>
</evidence>
<feature type="chain" id="PRO_5045087629" evidence="2">
    <location>
        <begin position="26"/>
        <end position="291"/>
    </location>
</feature>
<evidence type="ECO:0000313" key="5">
    <source>
        <dbReference type="Proteomes" id="UP000644147"/>
    </source>
</evidence>
<reference evidence="4 5" key="1">
    <citation type="submission" date="2020-12" db="EMBL/GenBank/DDBJ databases">
        <title>Bacterial novel species Adhaeribacter sp. BT258 isolated from soil.</title>
        <authorList>
            <person name="Jung H.-Y."/>
        </authorList>
    </citation>
    <scope>NUCLEOTIDE SEQUENCE [LARGE SCALE GENOMIC DNA]</scope>
    <source>
        <strain evidence="4 5">BT258</strain>
    </source>
</reference>
<dbReference type="EMBL" id="JAEHFX010000005">
    <property type="protein sequence ID" value="MBK0403604.1"/>
    <property type="molecule type" value="Genomic_DNA"/>
</dbReference>
<evidence type="ECO:0000313" key="4">
    <source>
        <dbReference type="EMBL" id="MBK0403604.1"/>
    </source>
</evidence>
<protein>
    <submittedName>
        <fullName evidence="4">Outer membrane beta-barrel protein</fullName>
    </submittedName>
</protein>
<feature type="signal peptide" evidence="2">
    <location>
        <begin position="1"/>
        <end position="25"/>
    </location>
</feature>
<evidence type="ECO:0000256" key="1">
    <source>
        <dbReference type="ARBA" id="ARBA00022729"/>
    </source>
</evidence>
<dbReference type="InterPro" id="IPR027385">
    <property type="entry name" value="Beta-barrel_OMP"/>
</dbReference>
<evidence type="ECO:0000256" key="2">
    <source>
        <dbReference type="SAM" id="SignalP"/>
    </source>
</evidence>
<proteinExistence type="predicted"/>